<dbReference type="CDD" id="cd18580">
    <property type="entry name" value="ABC_6TM_ABCC_D2"/>
    <property type="match status" value="1"/>
</dbReference>
<dbReference type="PANTHER" id="PTHR24223">
    <property type="entry name" value="ATP-BINDING CASSETTE SUB-FAMILY C"/>
    <property type="match status" value="1"/>
</dbReference>
<dbReference type="InterPro" id="IPR003439">
    <property type="entry name" value="ABC_transporter-like_ATP-bd"/>
</dbReference>
<evidence type="ECO:0000259" key="15">
    <source>
        <dbReference type="PROSITE" id="PS50893"/>
    </source>
</evidence>
<evidence type="ECO:0000256" key="12">
    <source>
        <dbReference type="ARBA" id="ARBA00059074"/>
    </source>
</evidence>
<feature type="domain" description="ABC transmembrane type-1" evidence="16">
    <location>
        <begin position="893"/>
        <end position="1193"/>
    </location>
</feature>
<dbReference type="InterPro" id="IPR009001">
    <property type="entry name" value="Transl_elong_EF1A/Init_IF2_C"/>
</dbReference>
<dbReference type="Gene3D" id="1.20.1560.10">
    <property type="entry name" value="ABC transporter type 1, transmembrane domain"/>
    <property type="match status" value="2"/>
</dbReference>
<comment type="subcellular location">
    <subcellularLocation>
        <location evidence="1">Membrane</location>
        <topology evidence="1">Multi-pass membrane protein</topology>
    </subcellularLocation>
</comment>
<gene>
    <name evidence="18" type="ORF">N8I77_008486</name>
</gene>
<dbReference type="InterPro" id="IPR004161">
    <property type="entry name" value="EFTu-like_2"/>
</dbReference>
<accession>A0AAD9W317</accession>
<comment type="function">
    <text evidence="12">ABC-type transporter; part of the gene cluster that mediates the biosynthesis of the phomopsins, a group of hexapeptide mycotoxins which infects lupins and causes lupinosis disease in livestock.</text>
</comment>
<evidence type="ECO:0000256" key="5">
    <source>
        <dbReference type="ARBA" id="ARBA00022741"/>
    </source>
</evidence>
<feature type="transmembrane region" description="Helical" evidence="14">
    <location>
        <begin position="399"/>
        <end position="425"/>
    </location>
</feature>
<evidence type="ECO:0000313" key="18">
    <source>
        <dbReference type="EMBL" id="KAK2605664.1"/>
    </source>
</evidence>
<feature type="transmembrane region" description="Helical" evidence="14">
    <location>
        <begin position="97"/>
        <end position="117"/>
    </location>
</feature>
<evidence type="ECO:0000313" key="19">
    <source>
        <dbReference type="Proteomes" id="UP001265746"/>
    </source>
</evidence>
<dbReference type="InterPro" id="IPR003593">
    <property type="entry name" value="AAA+_ATPase"/>
</dbReference>
<feature type="transmembrane region" description="Helical" evidence="14">
    <location>
        <begin position="1030"/>
        <end position="1051"/>
    </location>
</feature>
<dbReference type="Pfam" id="PF03144">
    <property type="entry name" value="GTP_EFTU_D2"/>
    <property type="match status" value="1"/>
</dbReference>
<dbReference type="GO" id="GO:0016020">
    <property type="term" value="C:membrane"/>
    <property type="evidence" value="ECO:0007669"/>
    <property type="project" value="UniProtKB-SubCell"/>
</dbReference>
<feature type="transmembrane region" description="Helical" evidence="14">
    <location>
        <begin position="129"/>
        <end position="146"/>
    </location>
</feature>
<dbReference type="CDD" id="cd03694">
    <property type="entry name" value="GTPBP_II"/>
    <property type="match status" value="1"/>
</dbReference>
<dbReference type="FunFam" id="1.20.1560.10:FF:000055">
    <property type="entry name" value="ABC multidrug transporter (Eurofung)"/>
    <property type="match status" value="1"/>
</dbReference>
<dbReference type="SMART" id="SM00382">
    <property type="entry name" value="AAA"/>
    <property type="match status" value="2"/>
</dbReference>
<evidence type="ECO:0000256" key="1">
    <source>
        <dbReference type="ARBA" id="ARBA00004141"/>
    </source>
</evidence>
<evidence type="ECO:0000256" key="10">
    <source>
        <dbReference type="ARBA" id="ARBA00023136"/>
    </source>
</evidence>
<evidence type="ECO:0008006" key="20">
    <source>
        <dbReference type="Google" id="ProtNLM"/>
    </source>
</evidence>
<keyword evidence="8" id="KW-0843">Virulence</keyword>
<dbReference type="InterPro" id="IPR011527">
    <property type="entry name" value="ABC1_TM_dom"/>
</dbReference>
<keyword evidence="11" id="KW-0325">Glycoprotein</keyword>
<dbReference type="InterPro" id="IPR056227">
    <property type="entry name" value="TMD0_ABC"/>
</dbReference>
<keyword evidence="3" id="KW-0813">Transport</keyword>
<dbReference type="SUPFAM" id="SSF50465">
    <property type="entry name" value="EF-Tu/eEF-1alpha/eIF2-gamma C-terminal domain"/>
    <property type="match status" value="1"/>
</dbReference>
<dbReference type="InterPro" id="IPR044726">
    <property type="entry name" value="ABCC_6TM_D2"/>
</dbReference>
<feature type="transmembrane region" description="Helical" evidence="14">
    <location>
        <begin position="1135"/>
        <end position="1158"/>
    </location>
</feature>
<evidence type="ECO:0000256" key="6">
    <source>
        <dbReference type="ARBA" id="ARBA00022840"/>
    </source>
</evidence>
<evidence type="ECO:0000256" key="4">
    <source>
        <dbReference type="ARBA" id="ARBA00022692"/>
    </source>
</evidence>
<dbReference type="PANTHER" id="PTHR24223:SF399">
    <property type="entry name" value="ABC TRANSPORTER ATNG"/>
    <property type="match status" value="1"/>
</dbReference>
<evidence type="ECO:0000256" key="11">
    <source>
        <dbReference type="ARBA" id="ARBA00023180"/>
    </source>
</evidence>
<dbReference type="GO" id="GO:0140359">
    <property type="term" value="F:ABC-type transporter activity"/>
    <property type="evidence" value="ECO:0007669"/>
    <property type="project" value="InterPro"/>
</dbReference>
<dbReference type="Pfam" id="PF24357">
    <property type="entry name" value="TMD0_ABC"/>
    <property type="match status" value="1"/>
</dbReference>
<feature type="region of interest" description="Disordered" evidence="13">
    <location>
        <begin position="2078"/>
        <end position="2116"/>
    </location>
</feature>
<dbReference type="Pfam" id="PF00005">
    <property type="entry name" value="ABC_tran"/>
    <property type="match status" value="2"/>
</dbReference>
<evidence type="ECO:0000256" key="9">
    <source>
        <dbReference type="ARBA" id="ARBA00023134"/>
    </source>
</evidence>
<dbReference type="FunFam" id="1.20.1560.10:FF:000066">
    <property type="entry name" value="ABC multidrug transporter (Eurofung)"/>
    <property type="match status" value="1"/>
</dbReference>
<feature type="transmembrane region" description="Helical" evidence="14">
    <location>
        <begin position="309"/>
        <end position="329"/>
    </location>
</feature>
<reference evidence="18" key="1">
    <citation type="submission" date="2023-06" db="EMBL/GenBank/DDBJ databases">
        <authorList>
            <person name="Noh H."/>
        </authorList>
    </citation>
    <scope>NUCLEOTIDE SEQUENCE</scope>
    <source>
        <strain evidence="18">DUCC20226</strain>
    </source>
</reference>
<dbReference type="InterPro" id="IPR050173">
    <property type="entry name" value="ABC_transporter_C-like"/>
</dbReference>
<dbReference type="SUPFAM" id="SSF90123">
    <property type="entry name" value="ABC transporter transmembrane region"/>
    <property type="match status" value="2"/>
</dbReference>
<dbReference type="CDD" id="cd04165">
    <property type="entry name" value="GTPBP1_like"/>
    <property type="match status" value="1"/>
</dbReference>
<dbReference type="GO" id="GO:0005525">
    <property type="term" value="F:GTP binding"/>
    <property type="evidence" value="ECO:0007669"/>
    <property type="project" value="UniProtKB-KW"/>
</dbReference>
<dbReference type="InterPro" id="IPR027417">
    <property type="entry name" value="P-loop_NTPase"/>
</dbReference>
<dbReference type="GO" id="GO:0016887">
    <property type="term" value="F:ATP hydrolysis activity"/>
    <property type="evidence" value="ECO:0007669"/>
    <property type="project" value="InterPro"/>
</dbReference>
<feature type="compositionally biased region" description="Basic and acidic residues" evidence="13">
    <location>
        <begin position="840"/>
        <end position="860"/>
    </location>
</feature>
<evidence type="ECO:0000256" key="13">
    <source>
        <dbReference type="SAM" id="MobiDB-lite"/>
    </source>
</evidence>
<dbReference type="InterPro" id="IPR009000">
    <property type="entry name" value="Transl_B-barrel_sf"/>
</dbReference>
<dbReference type="InterPro" id="IPR017871">
    <property type="entry name" value="ABC_transporter-like_CS"/>
</dbReference>
<dbReference type="PROSITE" id="PS51722">
    <property type="entry name" value="G_TR_2"/>
    <property type="match status" value="1"/>
</dbReference>
<dbReference type="InterPro" id="IPR000795">
    <property type="entry name" value="T_Tr_GTP-bd_dom"/>
</dbReference>
<dbReference type="FunFam" id="2.40.30.10:FF:000014">
    <property type="entry name" value="Probable GTP-binding protein 1"/>
    <property type="match status" value="1"/>
</dbReference>
<dbReference type="InterPro" id="IPR044746">
    <property type="entry name" value="ABCC_6TM_D1"/>
</dbReference>
<evidence type="ECO:0000256" key="7">
    <source>
        <dbReference type="ARBA" id="ARBA00022989"/>
    </source>
</evidence>
<feature type="transmembrane region" description="Helical" evidence="14">
    <location>
        <begin position="35"/>
        <end position="56"/>
    </location>
</feature>
<keyword evidence="4 14" id="KW-0812">Transmembrane</keyword>
<dbReference type="GO" id="GO:0005524">
    <property type="term" value="F:ATP binding"/>
    <property type="evidence" value="ECO:0007669"/>
    <property type="project" value="UniProtKB-KW"/>
</dbReference>
<keyword evidence="10 14" id="KW-0472">Membrane</keyword>
<dbReference type="Proteomes" id="UP001265746">
    <property type="component" value="Unassembled WGS sequence"/>
</dbReference>
<feature type="domain" description="ABC transporter" evidence="15">
    <location>
        <begin position="1231"/>
        <end position="1472"/>
    </location>
</feature>
<dbReference type="FunFam" id="3.40.50.300:FF:000630">
    <property type="entry name" value="ATP-binding cassette (ABC) transporter, putative"/>
    <property type="match status" value="1"/>
</dbReference>
<feature type="region of interest" description="Disordered" evidence="13">
    <location>
        <begin position="840"/>
        <end position="861"/>
    </location>
</feature>
<dbReference type="Pfam" id="PF00009">
    <property type="entry name" value="GTP_EFTU"/>
    <property type="match status" value="1"/>
</dbReference>
<keyword evidence="5" id="KW-0547">Nucleotide-binding</keyword>
<evidence type="ECO:0000259" key="17">
    <source>
        <dbReference type="PROSITE" id="PS51722"/>
    </source>
</evidence>
<keyword evidence="9" id="KW-0342">GTP-binding</keyword>
<protein>
    <recommendedName>
        <fullName evidence="20">P-loop containing nucleoside triphosphate hydrolase protein</fullName>
    </recommendedName>
</protein>
<dbReference type="SUPFAM" id="SSF52540">
    <property type="entry name" value="P-loop containing nucleoside triphosphate hydrolases"/>
    <property type="match status" value="3"/>
</dbReference>
<feature type="transmembrane region" description="Helical" evidence="14">
    <location>
        <begin position="928"/>
        <end position="956"/>
    </location>
</feature>
<feature type="domain" description="Tr-type G" evidence="17">
    <location>
        <begin position="1654"/>
        <end position="1885"/>
    </location>
</feature>
<dbReference type="PROSITE" id="PS50929">
    <property type="entry name" value="ABC_TM1F"/>
    <property type="match status" value="2"/>
</dbReference>
<dbReference type="PROSITE" id="PS00211">
    <property type="entry name" value="ABC_TRANSPORTER_1"/>
    <property type="match status" value="2"/>
</dbReference>
<dbReference type="Gene3D" id="3.40.50.300">
    <property type="entry name" value="P-loop containing nucleotide triphosphate hydrolases"/>
    <property type="match status" value="3"/>
</dbReference>
<feature type="domain" description="ABC transporter" evidence="15">
    <location>
        <begin position="599"/>
        <end position="837"/>
    </location>
</feature>
<dbReference type="Pfam" id="PF00664">
    <property type="entry name" value="ABC_membrane"/>
    <property type="match status" value="3"/>
</dbReference>
<dbReference type="EMBL" id="JAUJFL010000004">
    <property type="protein sequence ID" value="KAK2605664.1"/>
    <property type="molecule type" value="Genomic_DNA"/>
</dbReference>
<dbReference type="CDD" id="cd03708">
    <property type="entry name" value="GTPBP_III"/>
    <property type="match status" value="1"/>
</dbReference>
<feature type="domain" description="ABC transmembrane type-1" evidence="16">
    <location>
        <begin position="279"/>
        <end position="551"/>
    </location>
</feature>
<keyword evidence="19" id="KW-1185">Reference proteome</keyword>
<organism evidence="18 19">
    <name type="scientific">Phomopsis amygdali</name>
    <name type="common">Fusicoccum amygdali</name>
    <dbReference type="NCBI Taxonomy" id="1214568"/>
    <lineage>
        <taxon>Eukaryota</taxon>
        <taxon>Fungi</taxon>
        <taxon>Dikarya</taxon>
        <taxon>Ascomycota</taxon>
        <taxon>Pezizomycotina</taxon>
        <taxon>Sordariomycetes</taxon>
        <taxon>Sordariomycetidae</taxon>
        <taxon>Diaporthales</taxon>
        <taxon>Diaporthaceae</taxon>
        <taxon>Diaporthe</taxon>
    </lineage>
</organism>
<keyword evidence="6" id="KW-0067">ATP-binding</keyword>
<dbReference type="CDD" id="cd03244">
    <property type="entry name" value="ABCC_MRP_domain2"/>
    <property type="match status" value="1"/>
</dbReference>
<dbReference type="Gene3D" id="2.40.30.10">
    <property type="entry name" value="Translation factors"/>
    <property type="match status" value="1"/>
</dbReference>
<dbReference type="InterPro" id="IPR036640">
    <property type="entry name" value="ABC1_TM_sf"/>
</dbReference>
<name>A0AAD9W317_PHOAM</name>
<feature type="compositionally biased region" description="Low complexity" evidence="13">
    <location>
        <begin position="2092"/>
        <end position="2104"/>
    </location>
</feature>
<dbReference type="InterPro" id="IPR035531">
    <property type="entry name" value="GTPBP1-like"/>
</dbReference>
<dbReference type="GO" id="GO:0003924">
    <property type="term" value="F:GTPase activity"/>
    <property type="evidence" value="ECO:0007669"/>
    <property type="project" value="InterPro"/>
</dbReference>
<feature type="transmembrane region" description="Helical" evidence="14">
    <location>
        <begin position="68"/>
        <end position="91"/>
    </location>
</feature>
<evidence type="ECO:0000256" key="2">
    <source>
        <dbReference type="ARBA" id="ARBA00007249"/>
    </source>
</evidence>
<comment type="similarity">
    <text evidence="2">Belongs to the TRAFAC class translation factor GTPase superfamily. Classic translation factor GTPase family. EF-Tu/EF-1A subfamily.</text>
</comment>
<evidence type="ECO:0000256" key="3">
    <source>
        <dbReference type="ARBA" id="ARBA00022448"/>
    </source>
</evidence>
<feature type="transmembrane region" description="Helical" evidence="14">
    <location>
        <begin position="882"/>
        <end position="908"/>
    </location>
</feature>
<feature type="transmembrane region" description="Helical" evidence="14">
    <location>
        <begin position="1002"/>
        <end position="1024"/>
    </location>
</feature>
<dbReference type="SUPFAM" id="SSF50447">
    <property type="entry name" value="Translation proteins"/>
    <property type="match status" value="1"/>
</dbReference>
<dbReference type="PROSITE" id="PS50893">
    <property type="entry name" value="ABC_TRANSPORTER_2"/>
    <property type="match status" value="2"/>
</dbReference>
<dbReference type="CDD" id="cd18579">
    <property type="entry name" value="ABC_6TM_ABCC_D1"/>
    <property type="match status" value="1"/>
</dbReference>
<evidence type="ECO:0000259" key="16">
    <source>
        <dbReference type="PROSITE" id="PS50929"/>
    </source>
</evidence>
<proteinExistence type="inferred from homology"/>
<keyword evidence="7 14" id="KW-1133">Transmembrane helix</keyword>
<comment type="caution">
    <text evidence="18">The sequence shown here is derived from an EMBL/GenBank/DDBJ whole genome shotgun (WGS) entry which is preliminary data.</text>
</comment>
<dbReference type="FunFam" id="3.40.50.300:FF:000091">
    <property type="entry name" value="Probable GTP-binding protein 1"/>
    <property type="match status" value="1"/>
</dbReference>
<sequence>MDASMLCGDDSFGPGVKSVDCRGGFDFTASFEESILAILPTAWFILVTPFRTLHLFRGRLRVRKNALHVFKLGTIATFTALQIAILVLIAANPTFRTHVSLPSAVLSVVAAVTLAVLSHLEHSRSVRPSFIINLYLITTALFDAVRLRTHWLMRENDIHVLAAVMTASLAVKLVILLLEATEKRSLLLDIYSRFSIESTSGLISRSSFWWLNSLLISGHRIVLSITDLPAIHEKLDSASLGNQLQSAWDGCNQSRKHALARACVWSLRWEIPVIYIPKLCYAALNISQVYLIQNAVTYVQGDEPINKGYGLIGAFALVYTGFAIMMGWSSHLSYRLMTMIRGQLTMVIYKKSLTLPTANANESAAMSLVGTDVQRIAETFWELLIEIVPSVLQLAVAVYLLYAQLGAVCVAPVLVTIICTGLSVLAAKLITSRQRAWLEAVQKRINYTSEILGSMKNVKILGLTGQQTAGIQQFRNNELASSKKYRKVQSLNISLVNLPDTFNSFIIFAAYAVTAQLRGDSGFSVPQAITSLAALNLLSAPLGTLLYSIPQGWAALGCFGRIQEFLLLPSRVEQRKLPSVVSTDDESIRDQEWIELQSTKRPTVNKITISPGRFAWSDSTSQAVKLNVPLEIGPGLTILVGPVGCGKSTLLKGILGETPHISCQVSMPSPEIAYGDQSAWIMNGTVLENITAGTGHDLDAEWYRTVCHTCALDVDFRQLPDGDSTVVGSKGVKMSGGQRQRISLARALYSRIKLVIFDDVLAGLDSVTEELVFNRVFGRDGLLRKLNATVVLATHSVKRLPQADLILVLEQDGTLVQQGSFDELNASGLYIQEMELRLADESSGRDDEPVDTKEQGDGKDIPSAAAAVDETRKTGDWMIYKYYARALGPLGLAFFIFLVAGTSVFNAMKQVWLNWWANNNQNGGAQNLGYWLGMFGFINFMSGLFMVGAVAFLWVVMIPRSGKNLHQSILDAVMRAPLSFFSETETGVLVNRFSQDLRYADMSLPAAIINIAFHLGGCLATIALSATAVGYFAAILPFVLAALYAIQNFYLRTSRQLRLLEYAPPCHYLHVTALTVRSMGRLEANAPVLAQFIESLSGLSTIRAYSWTSIYTSKSTNLLDTSQKPYYLLLCIQRWLVLVLDLVVAGLAVVLVGMAVGLRSSINPGFLGLALVNMMSLSHSLTQLVQFWTNLETSLGAIARIKDFAENTPVERSLQESSGHLDADWPSRGALRLEGVSARYSTVNESPVLKDISFSVQGGQKIGIVGRTGSGKSSTALAILGLIDIVSGRIVLDGVDLATVPGPVVRERLVCLTQDPFLFPGSVRSNLDPLGVSSDELIVSALQRVGLWDVIKKKAGGSSSDVSVVLDTIMETDTFSHGQRQLFCLARAVLKPGKLLILDEPTSSVDNETDVRMQELIRSEFKDYTIIMIAHRLSSLVDFDRVAVLDGGSLVEFGSPAELLRDVPQDTMATTKPTKLPQERRKGEAALSDFADYVEKQQAIRFPSAKPAPGAVAAAAASAEDDHDAELDDILDALDLSDQAPLAPLHELLLGTDDESLKKLVDLLSLRIEEGHGETLFDIGFEHNGESMRLDKEGWDKAWKRLQEAAKNINADCQLLLTKNVGGEVESQAAATDKGKDCNSKVLIRQSPATVENVIETRIAVVGNVDAGKSSMLGVLVKGDLDDGRGKARVNLFRHKHEIETGRTSSVGMEIMGFDTHGNVITSDTPGRKLSWEEIGKRSAKVITFTDLAGHERYLRTTVFGLLSSSPNYCLLMVAANNGLIGMSKEHLGIALALNVPVMVVVTKIDICPPHILEQTLTQITKILKSPGARKIPIFINNRDECINTATQFVSQRITPIFQVSNVTGQNLDLVRTFLNILPHHGRYDADAPFEFHVNDTFSVPFVGTVVSGIIKSGVVHAGDNVLIGPDSLGQFTSSSIRSIERKRIGVPAASAGQSASFALKKVKRKDVRKGMVVLPKPADGAPSPRVYNEFVAEVLILSHATTIKKKYQAMLHVGPVSQTCSIIDVDRPFIRTGDRATVAFKFVQRPEYLAPGDRLLFREGRTKGLGIVKAVGYDRSYFPKSEDSGSGNGKAAQAAAPSASAPATSERGQDVKVAG</sequence>
<feature type="transmembrane region" description="Helical" evidence="14">
    <location>
        <begin position="158"/>
        <end position="178"/>
    </location>
</feature>
<evidence type="ECO:0000256" key="8">
    <source>
        <dbReference type="ARBA" id="ARBA00023026"/>
    </source>
</evidence>
<evidence type="ECO:0000256" key="14">
    <source>
        <dbReference type="SAM" id="Phobius"/>
    </source>
</evidence>